<accession>A0AAD9XFW6</accession>
<evidence type="ECO:0000256" key="1">
    <source>
        <dbReference type="RuleBase" id="RU367018"/>
    </source>
</evidence>
<dbReference type="EMBL" id="JANJYI010000002">
    <property type="protein sequence ID" value="KAK2658283.1"/>
    <property type="molecule type" value="Genomic_DNA"/>
</dbReference>
<keyword evidence="1" id="KW-0863">Zinc-finger</keyword>
<dbReference type="PANTHER" id="PTHR31669:SF305">
    <property type="entry name" value="PROTEIN FAR1-RELATED SEQUENCE"/>
    <property type="match status" value="1"/>
</dbReference>
<reference evidence="3" key="1">
    <citation type="journal article" date="2023" name="Plant J.">
        <title>Genome sequences and population genomics provide insights into the demographic history, inbreeding, and mutation load of two 'living fossil' tree species of Dipteronia.</title>
        <authorList>
            <person name="Feng Y."/>
            <person name="Comes H.P."/>
            <person name="Chen J."/>
            <person name="Zhu S."/>
            <person name="Lu R."/>
            <person name="Zhang X."/>
            <person name="Li P."/>
            <person name="Qiu J."/>
            <person name="Olsen K.M."/>
            <person name="Qiu Y."/>
        </authorList>
    </citation>
    <scope>NUCLEOTIDE SEQUENCE</scope>
    <source>
        <strain evidence="3">KIB01</strain>
    </source>
</reference>
<proteinExistence type="inferred from homology"/>
<keyword evidence="1" id="KW-0862">Zinc</keyword>
<keyword evidence="1" id="KW-0479">Metal-binding</keyword>
<protein>
    <recommendedName>
        <fullName evidence="1">Protein FAR1-RELATED SEQUENCE</fullName>
    </recommendedName>
</protein>
<name>A0AAD9XFW6_9ROSI</name>
<dbReference type="GO" id="GO:0005634">
    <property type="term" value="C:nucleus"/>
    <property type="evidence" value="ECO:0007669"/>
    <property type="project" value="UniProtKB-SubCell"/>
</dbReference>
<gene>
    <name evidence="3" type="ORF">Ddye_004816</name>
</gene>
<dbReference type="Pfam" id="PF10551">
    <property type="entry name" value="MULE"/>
    <property type="match status" value="1"/>
</dbReference>
<evidence type="ECO:0000313" key="3">
    <source>
        <dbReference type="EMBL" id="KAK2658283.1"/>
    </source>
</evidence>
<dbReference type="InterPro" id="IPR018289">
    <property type="entry name" value="MULE_transposase_dom"/>
</dbReference>
<evidence type="ECO:0000313" key="4">
    <source>
        <dbReference type="Proteomes" id="UP001280121"/>
    </source>
</evidence>
<keyword evidence="4" id="KW-1185">Reference proteome</keyword>
<dbReference type="GO" id="GO:0006355">
    <property type="term" value="P:regulation of DNA-templated transcription"/>
    <property type="evidence" value="ECO:0007669"/>
    <property type="project" value="UniProtKB-UniRule"/>
</dbReference>
<sequence>MDNHKDKFTQYSNNIEECSIEECNDDMHSDSDFGSVDILDDAEEKGRDTNEVGVCETPVLDGETTEACKWLFNVLLQAMEGKESETVFTDQAQAIAAAISEMLPNSNHRLCLWHIFQNAAKRLSPVFNEFKTFSKDFKKCVYHPETVEEFESNWQALLDDYGLEENDRLEGMTTSQRSESIDKFLKKIFRKKLILHEFVVQYDKVVANRRESKRLVETATKQTKRNLFCAWNVEDEASKLYTRKIFHCF</sequence>
<dbReference type="GO" id="GO:0008270">
    <property type="term" value="F:zinc ion binding"/>
    <property type="evidence" value="ECO:0007669"/>
    <property type="project" value="UniProtKB-UniRule"/>
</dbReference>
<comment type="subcellular location">
    <subcellularLocation>
        <location evidence="1">Nucleus</location>
    </subcellularLocation>
</comment>
<feature type="domain" description="MULE transposase" evidence="2">
    <location>
        <begin position="54"/>
        <end position="118"/>
    </location>
</feature>
<comment type="caution">
    <text evidence="3">The sequence shown here is derived from an EMBL/GenBank/DDBJ whole genome shotgun (WGS) entry which is preliminary data.</text>
</comment>
<dbReference type="InterPro" id="IPR031052">
    <property type="entry name" value="FHY3/FAR1"/>
</dbReference>
<keyword evidence="1" id="KW-0539">Nucleus</keyword>
<dbReference type="Proteomes" id="UP001280121">
    <property type="component" value="Unassembled WGS sequence"/>
</dbReference>
<dbReference type="PANTHER" id="PTHR31669">
    <property type="entry name" value="PROTEIN FAR1-RELATED SEQUENCE 10-RELATED"/>
    <property type="match status" value="1"/>
</dbReference>
<comment type="function">
    <text evidence="1">Putative transcription activator involved in regulating light control of development.</text>
</comment>
<evidence type="ECO:0000259" key="2">
    <source>
        <dbReference type="Pfam" id="PF10551"/>
    </source>
</evidence>
<comment type="similarity">
    <text evidence="1">Belongs to the FHY3/FAR1 family.</text>
</comment>
<organism evidence="3 4">
    <name type="scientific">Dipteronia dyeriana</name>
    <dbReference type="NCBI Taxonomy" id="168575"/>
    <lineage>
        <taxon>Eukaryota</taxon>
        <taxon>Viridiplantae</taxon>
        <taxon>Streptophyta</taxon>
        <taxon>Embryophyta</taxon>
        <taxon>Tracheophyta</taxon>
        <taxon>Spermatophyta</taxon>
        <taxon>Magnoliopsida</taxon>
        <taxon>eudicotyledons</taxon>
        <taxon>Gunneridae</taxon>
        <taxon>Pentapetalae</taxon>
        <taxon>rosids</taxon>
        <taxon>malvids</taxon>
        <taxon>Sapindales</taxon>
        <taxon>Sapindaceae</taxon>
        <taxon>Hippocastanoideae</taxon>
        <taxon>Acereae</taxon>
        <taxon>Dipteronia</taxon>
    </lineage>
</organism>
<dbReference type="AlphaFoldDB" id="A0AAD9XFW6"/>